<dbReference type="Gene3D" id="3.60.21.10">
    <property type="match status" value="1"/>
</dbReference>
<evidence type="ECO:0000313" key="3">
    <source>
        <dbReference type="Proteomes" id="UP001216139"/>
    </source>
</evidence>
<dbReference type="EMBL" id="CP117167">
    <property type="protein sequence ID" value="WCT10345.1"/>
    <property type="molecule type" value="Genomic_DNA"/>
</dbReference>
<dbReference type="InterPro" id="IPR029052">
    <property type="entry name" value="Metallo-depent_PP-like"/>
</dbReference>
<dbReference type="CDD" id="cd00838">
    <property type="entry name" value="MPP_superfamily"/>
    <property type="match status" value="1"/>
</dbReference>
<reference evidence="2 3" key="1">
    <citation type="submission" date="2023-02" db="EMBL/GenBank/DDBJ databases">
        <title>Genome sequence of Mucilaginibacter jinjuensis strain KACC 16571.</title>
        <authorList>
            <person name="Kim S."/>
            <person name="Heo J."/>
            <person name="Kwon S.-W."/>
        </authorList>
    </citation>
    <scope>NUCLEOTIDE SEQUENCE [LARGE SCALE GENOMIC DNA]</scope>
    <source>
        <strain evidence="2 3">KACC 16571</strain>
    </source>
</reference>
<evidence type="ECO:0000313" key="2">
    <source>
        <dbReference type="EMBL" id="WCT10345.1"/>
    </source>
</evidence>
<dbReference type="SUPFAM" id="SSF56300">
    <property type="entry name" value="Metallo-dependent phosphatases"/>
    <property type="match status" value="1"/>
</dbReference>
<accession>A0ABY7T2E6</accession>
<dbReference type="RefSeq" id="WP_273628500.1">
    <property type="nucleotide sequence ID" value="NZ_CP117167.1"/>
</dbReference>
<dbReference type="Proteomes" id="UP001216139">
    <property type="component" value="Chromosome"/>
</dbReference>
<sequence length="403" mass="45310">MKLYYSVKLPRSTTSGKNLASWLILLTSFCFMVPQAFAIHSGSPQPINILFTSDAHYGIFRKSFRGDTNVAGHIVNAAMIGEMNTMPKLMFPADGGVGAGTQIQAIDYLIQTGDIANRMEIPYQSAAASWAQFRTDYFNNVKLKGHNGKPTQVLLIPGNHDISNAVGYYKPMKPLTDPSTMVGIYNLMLKPAVPLINETYDYNTEKINYSRNIGGVHFMFITLWPDSAERIWMKKDLDTVPQKTPVILFTHDQPTCESVHFTNPVAPYQIVPGKQFENLVAEHYKEGNTPYKTPTSTDIEQRGWVAFLKQHPNIKAYFHGNSNFNEYYTYDGPDHDVALKVFRVDSPMKGKFSAKDETLLSYQLISLDPATKVLTVRECLWDTKPQDPSAKVIFGKTATVNLR</sequence>
<name>A0ABY7T2E6_9SPHI</name>
<protein>
    <submittedName>
        <fullName evidence="2">Metallophosphoesterase</fullName>
    </submittedName>
</protein>
<dbReference type="Pfam" id="PF00149">
    <property type="entry name" value="Metallophos"/>
    <property type="match status" value="1"/>
</dbReference>
<dbReference type="InterPro" id="IPR004843">
    <property type="entry name" value="Calcineurin-like_PHP"/>
</dbReference>
<evidence type="ECO:0000259" key="1">
    <source>
        <dbReference type="Pfam" id="PF00149"/>
    </source>
</evidence>
<gene>
    <name evidence="2" type="ORF">PQO05_16540</name>
</gene>
<keyword evidence="3" id="KW-1185">Reference proteome</keyword>
<organism evidence="2 3">
    <name type="scientific">Mucilaginibacter jinjuensis</name>
    <dbReference type="NCBI Taxonomy" id="1176721"/>
    <lineage>
        <taxon>Bacteria</taxon>
        <taxon>Pseudomonadati</taxon>
        <taxon>Bacteroidota</taxon>
        <taxon>Sphingobacteriia</taxon>
        <taxon>Sphingobacteriales</taxon>
        <taxon>Sphingobacteriaceae</taxon>
        <taxon>Mucilaginibacter</taxon>
    </lineage>
</organism>
<proteinExistence type="predicted"/>
<feature type="domain" description="Calcineurin-like phosphoesterase" evidence="1">
    <location>
        <begin position="48"/>
        <end position="263"/>
    </location>
</feature>